<dbReference type="InterPro" id="IPR000160">
    <property type="entry name" value="GGDEF_dom"/>
</dbReference>
<dbReference type="EMBL" id="JACFYF010000001">
    <property type="protein sequence ID" value="MBA5761318.1"/>
    <property type="molecule type" value="Genomic_DNA"/>
</dbReference>
<protein>
    <submittedName>
        <fullName evidence="3">EAL domain-containing protein</fullName>
    </submittedName>
</protein>
<dbReference type="Pfam" id="PF00563">
    <property type="entry name" value="EAL"/>
    <property type="match status" value="1"/>
</dbReference>
<reference evidence="3 4" key="1">
    <citation type="submission" date="2020-07" db="EMBL/GenBank/DDBJ databases">
        <title>Vibrio marinisediminis sp. nov., isolated from marine sediment.</title>
        <authorList>
            <person name="Ji X."/>
        </authorList>
    </citation>
    <scope>NUCLEOTIDE SEQUENCE [LARGE SCALE GENOMIC DNA]</scope>
    <source>
        <strain evidence="3 4">404</strain>
    </source>
</reference>
<dbReference type="InterPro" id="IPR052155">
    <property type="entry name" value="Biofilm_reg_signaling"/>
</dbReference>
<keyword evidence="4" id="KW-1185">Reference proteome</keyword>
<proteinExistence type="predicted"/>
<dbReference type="AlphaFoldDB" id="A0A7W2ISQ7"/>
<dbReference type="InterPro" id="IPR029787">
    <property type="entry name" value="Nucleotide_cyclase"/>
</dbReference>
<dbReference type="Proteomes" id="UP000571701">
    <property type="component" value="Unassembled WGS sequence"/>
</dbReference>
<dbReference type="CDD" id="cd01949">
    <property type="entry name" value="GGDEF"/>
    <property type="match status" value="1"/>
</dbReference>
<dbReference type="NCBIfam" id="TIGR00254">
    <property type="entry name" value="GGDEF"/>
    <property type="match status" value="1"/>
</dbReference>
<dbReference type="Gene3D" id="3.20.20.450">
    <property type="entry name" value="EAL domain"/>
    <property type="match status" value="1"/>
</dbReference>
<dbReference type="SMART" id="SM00052">
    <property type="entry name" value="EAL"/>
    <property type="match status" value="1"/>
</dbReference>
<dbReference type="InterPro" id="IPR043128">
    <property type="entry name" value="Rev_trsase/Diguanyl_cyclase"/>
</dbReference>
<dbReference type="PANTHER" id="PTHR44757">
    <property type="entry name" value="DIGUANYLATE CYCLASE DGCP"/>
    <property type="match status" value="1"/>
</dbReference>
<evidence type="ECO:0000313" key="4">
    <source>
        <dbReference type="Proteomes" id="UP000571701"/>
    </source>
</evidence>
<comment type="caution">
    <text evidence="3">The sequence shown here is derived from an EMBL/GenBank/DDBJ whole genome shotgun (WGS) entry which is preliminary data.</text>
</comment>
<organism evidence="3 4">
    <name type="scientific">Vibrio marinisediminis</name>
    <dbReference type="NCBI Taxonomy" id="2758441"/>
    <lineage>
        <taxon>Bacteria</taxon>
        <taxon>Pseudomonadati</taxon>
        <taxon>Pseudomonadota</taxon>
        <taxon>Gammaproteobacteria</taxon>
        <taxon>Vibrionales</taxon>
        <taxon>Vibrionaceae</taxon>
        <taxon>Vibrio</taxon>
    </lineage>
</organism>
<accession>A0A7W2ISQ7</accession>
<sequence length="643" mass="73077">MEQFEALEQIHTPIWIYDFDQQSIFWANSAALLLWEAETLTELLNRDLKTGMSQAVKTTLDTYRKQFELGECFRKWWNITPKQIHKRVLCDFSGVELEEGRLAMLVHALSEESYLRSNLAFSDGSNLSLLFDQSGYLLSANDAFQQFYPIALTHLSTLTGSPQRADKWLTEAQVRGEVEKETNLTINDQSYNFRIIANWVKNKNQLLLQLTDISQQKKQILAAQFEANHDCLTELYNRRGLLTQANSWTQTQHSFHLVFIDLDGFKMINDTYGHGQGDTLLIAVARRLQQSLPEALALARFGGDEFVALLPVQESLCEKLANINQLLRAPYQLRSGITVSVNASLGSTTFNSQEPLPVETLIQYAGYAMHKAKKQGKNRYQVFTSDLAQAISRKSQIRHYLSTALESDQFSLHYQPIFCCQSGKLYGAEALLRWHDDTLGNIPPAEFIPIAEDSGQIVALGDWVIQHALEQLSQWQIRDDQEFVVSINVSRIQLHSGFSTRLAQLIERYQVKPSQIAIELTESCMVYKMEEVKQWLSELSQIGVKIYLDDFGTGYSSLSVLQQLPIDVVKLDKSFVQSSQEGGLAIIQATAAICEKLGLAVVAEGIEEEYQKELLCQNNYSYLQGYLFSRPIPAKQFSQRYLL</sequence>
<dbReference type="PROSITE" id="PS50883">
    <property type="entry name" value="EAL"/>
    <property type="match status" value="1"/>
</dbReference>
<dbReference type="SMART" id="SM00267">
    <property type="entry name" value="GGDEF"/>
    <property type="match status" value="1"/>
</dbReference>
<feature type="domain" description="GGDEF" evidence="2">
    <location>
        <begin position="253"/>
        <end position="385"/>
    </location>
</feature>
<dbReference type="CDD" id="cd01948">
    <property type="entry name" value="EAL"/>
    <property type="match status" value="1"/>
</dbReference>
<evidence type="ECO:0000259" key="1">
    <source>
        <dbReference type="PROSITE" id="PS50883"/>
    </source>
</evidence>
<dbReference type="SUPFAM" id="SSF55073">
    <property type="entry name" value="Nucleotide cyclase"/>
    <property type="match status" value="1"/>
</dbReference>
<gene>
    <name evidence="3" type="ORF">H2O73_03090</name>
</gene>
<dbReference type="RefSeq" id="WP_182106408.1">
    <property type="nucleotide sequence ID" value="NZ_JACFYF010000001.1"/>
</dbReference>
<evidence type="ECO:0000313" key="3">
    <source>
        <dbReference type="EMBL" id="MBA5761318.1"/>
    </source>
</evidence>
<dbReference type="PROSITE" id="PS50887">
    <property type="entry name" value="GGDEF"/>
    <property type="match status" value="1"/>
</dbReference>
<evidence type="ECO:0000259" key="2">
    <source>
        <dbReference type="PROSITE" id="PS50887"/>
    </source>
</evidence>
<dbReference type="InterPro" id="IPR001633">
    <property type="entry name" value="EAL_dom"/>
</dbReference>
<dbReference type="Pfam" id="PF00990">
    <property type="entry name" value="GGDEF"/>
    <property type="match status" value="1"/>
</dbReference>
<dbReference type="PANTHER" id="PTHR44757:SF2">
    <property type="entry name" value="BIOFILM ARCHITECTURE MAINTENANCE PROTEIN MBAA"/>
    <property type="match status" value="1"/>
</dbReference>
<dbReference type="Gene3D" id="3.30.70.270">
    <property type="match status" value="1"/>
</dbReference>
<feature type="domain" description="EAL" evidence="1">
    <location>
        <begin position="394"/>
        <end position="643"/>
    </location>
</feature>
<dbReference type="SUPFAM" id="SSF141868">
    <property type="entry name" value="EAL domain-like"/>
    <property type="match status" value="1"/>
</dbReference>
<dbReference type="InterPro" id="IPR035919">
    <property type="entry name" value="EAL_sf"/>
</dbReference>
<name>A0A7W2ISQ7_9VIBR</name>